<dbReference type="InterPro" id="IPR057984">
    <property type="entry name" value="PATROL1_C"/>
</dbReference>
<name>A0A453CM36_AEGTS</name>
<reference evidence="3" key="2">
    <citation type="journal article" date="2017" name="Nat. Plants">
        <title>The Aegilops tauschii genome reveals multiple impacts of transposons.</title>
        <authorList>
            <person name="Zhao G."/>
            <person name="Zou C."/>
            <person name="Li K."/>
            <person name="Wang K."/>
            <person name="Li T."/>
            <person name="Gao L."/>
            <person name="Zhang X."/>
            <person name="Wang H."/>
            <person name="Yang Z."/>
            <person name="Liu X."/>
            <person name="Jiang W."/>
            <person name="Mao L."/>
            <person name="Kong X."/>
            <person name="Jiao Y."/>
            <person name="Jia J."/>
        </authorList>
    </citation>
    <scope>NUCLEOTIDE SEQUENCE [LARGE SCALE GENOMIC DNA]</scope>
    <source>
        <strain evidence="3">cv. AL8/78</strain>
    </source>
</reference>
<proteinExistence type="predicted"/>
<dbReference type="Pfam" id="PF25761">
    <property type="entry name" value="TPR_PATROL1"/>
    <property type="match status" value="1"/>
</dbReference>
<reference evidence="2" key="3">
    <citation type="journal article" date="2017" name="Nature">
        <title>Genome sequence of the progenitor of the wheat D genome Aegilops tauschii.</title>
        <authorList>
            <person name="Luo M.C."/>
            <person name="Gu Y.Q."/>
            <person name="Puiu D."/>
            <person name="Wang H."/>
            <person name="Twardziok S.O."/>
            <person name="Deal K.R."/>
            <person name="Huo N."/>
            <person name="Zhu T."/>
            <person name="Wang L."/>
            <person name="Wang Y."/>
            <person name="McGuire P.E."/>
            <person name="Liu S."/>
            <person name="Long H."/>
            <person name="Ramasamy R.K."/>
            <person name="Rodriguez J.C."/>
            <person name="Van S.L."/>
            <person name="Yuan L."/>
            <person name="Wang Z."/>
            <person name="Xia Z."/>
            <person name="Xiao L."/>
            <person name="Anderson O.D."/>
            <person name="Ouyang S."/>
            <person name="Liang Y."/>
            <person name="Zimin A.V."/>
            <person name="Pertea G."/>
            <person name="Qi P."/>
            <person name="Bennetzen J.L."/>
            <person name="Dai X."/>
            <person name="Dawson M.W."/>
            <person name="Muller H.G."/>
            <person name="Kugler K."/>
            <person name="Rivarola-Duarte L."/>
            <person name="Spannagl M."/>
            <person name="Mayer K.F.X."/>
            <person name="Lu F.H."/>
            <person name="Bevan M.W."/>
            <person name="Leroy P."/>
            <person name="Li P."/>
            <person name="You F.M."/>
            <person name="Sun Q."/>
            <person name="Liu Z."/>
            <person name="Lyons E."/>
            <person name="Wicker T."/>
            <person name="Salzberg S.L."/>
            <person name="Devos K.M."/>
            <person name="Dvorak J."/>
        </authorList>
    </citation>
    <scope>NUCLEOTIDE SEQUENCE [LARGE SCALE GENOMIC DNA]</scope>
    <source>
        <strain evidence="2">cv. AL8/78</strain>
    </source>
</reference>
<reference evidence="2" key="5">
    <citation type="journal article" date="2021" name="G3 (Bethesda)">
        <title>Aegilops tauschii genome assembly Aet v5.0 features greater sequence contiguity and improved annotation.</title>
        <authorList>
            <person name="Wang L."/>
            <person name="Zhu T."/>
            <person name="Rodriguez J.C."/>
            <person name="Deal K.R."/>
            <person name="Dubcovsky J."/>
            <person name="McGuire P.E."/>
            <person name="Lux T."/>
            <person name="Spannagl M."/>
            <person name="Mayer K.F.X."/>
            <person name="Baldrich P."/>
            <person name="Meyers B.C."/>
            <person name="Huo N."/>
            <person name="Gu Y.Q."/>
            <person name="Zhou H."/>
            <person name="Devos K.M."/>
            <person name="Bennetzen J.L."/>
            <person name="Unver T."/>
            <person name="Budak H."/>
            <person name="Gulick P.J."/>
            <person name="Galiba G."/>
            <person name="Kalapos B."/>
            <person name="Nelson D.R."/>
            <person name="Li P."/>
            <person name="You F.M."/>
            <person name="Luo M.C."/>
            <person name="Dvorak J."/>
        </authorList>
    </citation>
    <scope>NUCLEOTIDE SEQUENCE [LARGE SCALE GENOMIC DNA]</scope>
    <source>
        <strain evidence="2">cv. AL8/78</strain>
    </source>
</reference>
<dbReference type="Gramene" id="AET2Gv20892800.36">
    <property type="protein sequence ID" value="AET2Gv20892800.36"/>
    <property type="gene ID" value="AET2Gv20892800"/>
</dbReference>
<feature type="domain" description="MHD2" evidence="1">
    <location>
        <begin position="1"/>
        <end position="73"/>
    </location>
</feature>
<dbReference type="EnsemblPlants" id="AET2Gv20892800.36">
    <property type="protein sequence ID" value="AET2Gv20892800.36"/>
    <property type="gene ID" value="AET2Gv20892800"/>
</dbReference>
<protein>
    <recommendedName>
        <fullName evidence="1">MHD2 domain-containing protein</fullName>
    </recommendedName>
</protein>
<evidence type="ECO:0000313" key="3">
    <source>
        <dbReference type="Proteomes" id="UP000015105"/>
    </source>
</evidence>
<sequence length="176" mass="20027">MHGFIWVLLDGGPSRAFLETDVNLMKDDLAMLKDLFIAEGQGLPSDVIEKEAKLAQQILDLYVLKADTIIDLLMKASEHMSHHLEPATARRRNVHDVHTLLRVLCHKKDNGASTFLKIQYHLPRSSDYDDVPVKDAPSKVPIFSDMLNRGASFNWSETGQQSFRIMKKKLQEASWQ</sequence>
<evidence type="ECO:0000313" key="2">
    <source>
        <dbReference type="EnsemblPlants" id="AET2Gv20892800.36"/>
    </source>
</evidence>
<evidence type="ECO:0000259" key="1">
    <source>
        <dbReference type="PROSITE" id="PS51259"/>
    </source>
</evidence>
<dbReference type="InterPro" id="IPR008528">
    <property type="entry name" value="unc-13_homologue"/>
</dbReference>
<accession>A0A453CM36</accession>
<dbReference type="PROSITE" id="PS51259">
    <property type="entry name" value="MHD2"/>
    <property type="match status" value="1"/>
</dbReference>
<dbReference type="PANTHER" id="PTHR31280">
    <property type="entry name" value="PROTEIN UNC-13 HOMOLOG"/>
    <property type="match status" value="1"/>
</dbReference>
<dbReference type="AlphaFoldDB" id="A0A453CM36"/>
<organism evidence="2 3">
    <name type="scientific">Aegilops tauschii subsp. strangulata</name>
    <name type="common">Goatgrass</name>
    <dbReference type="NCBI Taxonomy" id="200361"/>
    <lineage>
        <taxon>Eukaryota</taxon>
        <taxon>Viridiplantae</taxon>
        <taxon>Streptophyta</taxon>
        <taxon>Embryophyta</taxon>
        <taxon>Tracheophyta</taxon>
        <taxon>Spermatophyta</taxon>
        <taxon>Magnoliopsida</taxon>
        <taxon>Liliopsida</taxon>
        <taxon>Poales</taxon>
        <taxon>Poaceae</taxon>
        <taxon>BOP clade</taxon>
        <taxon>Pooideae</taxon>
        <taxon>Triticodae</taxon>
        <taxon>Triticeae</taxon>
        <taxon>Triticinae</taxon>
        <taxon>Aegilops</taxon>
    </lineage>
</organism>
<keyword evidence="3" id="KW-1185">Reference proteome</keyword>
<dbReference type="InterPro" id="IPR014772">
    <property type="entry name" value="Munc13_dom-2"/>
</dbReference>
<reference evidence="3" key="1">
    <citation type="journal article" date="2014" name="Science">
        <title>Ancient hybridizations among the ancestral genomes of bread wheat.</title>
        <authorList>
            <consortium name="International Wheat Genome Sequencing Consortium,"/>
            <person name="Marcussen T."/>
            <person name="Sandve S.R."/>
            <person name="Heier L."/>
            <person name="Spannagl M."/>
            <person name="Pfeifer M."/>
            <person name="Jakobsen K.S."/>
            <person name="Wulff B.B."/>
            <person name="Steuernagel B."/>
            <person name="Mayer K.F."/>
            <person name="Olsen O.A."/>
        </authorList>
    </citation>
    <scope>NUCLEOTIDE SEQUENCE [LARGE SCALE GENOMIC DNA]</scope>
    <source>
        <strain evidence="3">cv. AL8/78</strain>
    </source>
</reference>
<reference evidence="2" key="4">
    <citation type="submission" date="2019-03" db="UniProtKB">
        <authorList>
            <consortium name="EnsemblPlants"/>
        </authorList>
    </citation>
    <scope>IDENTIFICATION</scope>
</reference>
<dbReference type="Proteomes" id="UP000015105">
    <property type="component" value="Chromosome 2D"/>
</dbReference>
<dbReference type="PANTHER" id="PTHR31280:SF3">
    <property type="entry name" value="DNA TOPOISOMERASE 4 SUBUNIT B (DUF810)"/>
    <property type="match status" value="1"/>
</dbReference>